<feature type="repeat" description="RCC1" evidence="3">
    <location>
        <begin position="387"/>
        <end position="446"/>
    </location>
</feature>
<keyword evidence="2" id="KW-0677">Repeat</keyword>
<dbReference type="GO" id="GO:0005085">
    <property type="term" value="F:guanyl-nucleotide exchange factor activity"/>
    <property type="evidence" value="ECO:0007669"/>
    <property type="project" value="TreeGrafter"/>
</dbReference>
<evidence type="ECO:0000256" key="1">
    <source>
        <dbReference type="ARBA" id="ARBA00022658"/>
    </source>
</evidence>
<dbReference type="GO" id="GO:0005737">
    <property type="term" value="C:cytoplasm"/>
    <property type="evidence" value="ECO:0007669"/>
    <property type="project" value="TreeGrafter"/>
</dbReference>
<dbReference type="PROSITE" id="PS50012">
    <property type="entry name" value="RCC1_3"/>
    <property type="match status" value="7"/>
</dbReference>
<dbReference type="Pfam" id="PF25390">
    <property type="entry name" value="WD40_RLD"/>
    <property type="match status" value="1"/>
</dbReference>
<dbReference type="InterPro" id="IPR009091">
    <property type="entry name" value="RCC1/BLIP-II"/>
</dbReference>
<evidence type="ECO:0000313" key="7">
    <source>
        <dbReference type="Proteomes" id="UP000238350"/>
    </source>
</evidence>
<organism evidence="6 7">
    <name type="scientific">Wickerhamiella sorbophila</name>
    <dbReference type="NCBI Taxonomy" id="45607"/>
    <lineage>
        <taxon>Eukaryota</taxon>
        <taxon>Fungi</taxon>
        <taxon>Dikarya</taxon>
        <taxon>Ascomycota</taxon>
        <taxon>Saccharomycotina</taxon>
        <taxon>Dipodascomycetes</taxon>
        <taxon>Dipodascales</taxon>
        <taxon>Trichomonascaceae</taxon>
        <taxon>Wickerhamiella</taxon>
    </lineage>
</organism>
<dbReference type="PANTHER" id="PTHR45982:SF1">
    <property type="entry name" value="REGULATOR OF CHROMOSOME CONDENSATION"/>
    <property type="match status" value="1"/>
</dbReference>
<feature type="repeat" description="RCC1" evidence="3">
    <location>
        <begin position="30"/>
        <end position="84"/>
    </location>
</feature>
<dbReference type="PRINTS" id="PR00633">
    <property type="entry name" value="RCCNDNSATION"/>
</dbReference>
<dbReference type="Proteomes" id="UP000238350">
    <property type="component" value="Unassembled WGS sequence"/>
</dbReference>
<evidence type="ECO:0000256" key="3">
    <source>
        <dbReference type="PROSITE-ProRule" id="PRU00235"/>
    </source>
</evidence>
<comment type="caution">
    <text evidence="6">The sequence shown here is derived from an EMBL/GenBank/DDBJ whole genome shotgun (WGS) entry which is preliminary data.</text>
</comment>
<dbReference type="PROSITE" id="PS00626">
    <property type="entry name" value="RCC1_2"/>
    <property type="match status" value="1"/>
</dbReference>
<dbReference type="PANTHER" id="PTHR45982">
    <property type="entry name" value="REGULATOR OF CHROMOSOME CONDENSATION"/>
    <property type="match status" value="1"/>
</dbReference>
<feature type="repeat" description="RCC1" evidence="3">
    <location>
        <begin position="257"/>
        <end position="312"/>
    </location>
</feature>
<dbReference type="OrthoDB" id="61110at2759"/>
<keyword evidence="7" id="KW-1185">Reference proteome</keyword>
<evidence type="ECO:0000256" key="2">
    <source>
        <dbReference type="ARBA" id="ARBA00022737"/>
    </source>
</evidence>
<dbReference type="SUPFAM" id="SSF50985">
    <property type="entry name" value="RCC1/BLIP-II"/>
    <property type="match status" value="1"/>
</dbReference>
<dbReference type="InterPro" id="IPR051553">
    <property type="entry name" value="Ran_GTPase-activating"/>
</dbReference>
<dbReference type="GeneID" id="36517528"/>
<feature type="region of interest" description="Disordered" evidence="4">
    <location>
        <begin position="1"/>
        <end position="21"/>
    </location>
</feature>
<dbReference type="InterPro" id="IPR058923">
    <property type="entry name" value="RCC1-like_dom"/>
</dbReference>
<keyword evidence="1" id="KW-0344">Guanine-nucleotide releasing factor</keyword>
<feature type="repeat" description="RCC1" evidence="3">
    <location>
        <begin position="151"/>
        <end position="202"/>
    </location>
</feature>
<sequence>MKRSAAQRDTPAKKTRASLNRIPAQSTKPLSVYMFGSGTICELGLGPRVTEVKRPRLNPLLPPNEVGIVQLACGGAHTIGIDVNGHVWSWGQNDGGALGRLSKEQDDEIDEDNDLNAKESTPKRVEGLSENTVFVAVGATDNVSAAVTADGRVWAWGTFTDDGRKCFRPGVKYQREPWLVPNVRGAVALAGGKDHILILDKNGKVWAWGTGQSHQLGVKVNPNLRTHTFGPFKVPGVKDIVYISAGDYQSFAIDKNGKVWAWGLNNFGQLGISEGVGAGAMIEKPTEVEFFTSKHITQIASGSHHTVWLTEDGEVWTVGETNFHQLGVPYDNLPADTVREKDGTPSYITTPMKLTKGAFEEEPVDLPRFKFIAAGTDHSLAISKEDGSTWTWGFGDVYQLGHGKPAGEDSPEDEPVPTRIKNTATTGVNMCWAGAGGQFSVIAAVA</sequence>
<dbReference type="STRING" id="45607.A0A2T0FMF2"/>
<gene>
    <name evidence="6" type="ORF">B9G98_03780</name>
</gene>
<reference evidence="6 7" key="1">
    <citation type="submission" date="2017-04" db="EMBL/GenBank/DDBJ databases">
        <title>Genome sequencing of [Candida] sorbophila.</title>
        <authorList>
            <person name="Ahn J.O."/>
        </authorList>
    </citation>
    <scope>NUCLEOTIDE SEQUENCE [LARGE SCALE GENOMIC DNA]</scope>
    <source>
        <strain evidence="6 7">DS02</strain>
    </source>
</reference>
<dbReference type="InterPro" id="IPR000408">
    <property type="entry name" value="Reg_chr_condens"/>
</dbReference>
<feature type="repeat" description="RCC1" evidence="3">
    <location>
        <begin position="85"/>
        <end position="150"/>
    </location>
</feature>
<dbReference type="Gene3D" id="2.130.10.30">
    <property type="entry name" value="Regulator of chromosome condensation 1/beta-lactamase-inhibitor protein II"/>
    <property type="match status" value="1"/>
</dbReference>
<dbReference type="EMBL" id="NDIQ01000022">
    <property type="protein sequence ID" value="PRT56160.1"/>
    <property type="molecule type" value="Genomic_DNA"/>
</dbReference>
<feature type="repeat" description="RCC1" evidence="3">
    <location>
        <begin position="203"/>
        <end position="256"/>
    </location>
</feature>
<dbReference type="RefSeq" id="XP_024666105.1">
    <property type="nucleotide sequence ID" value="XM_024810337.1"/>
</dbReference>
<feature type="repeat" description="RCC1" evidence="3">
    <location>
        <begin position="313"/>
        <end position="385"/>
    </location>
</feature>
<evidence type="ECO:0000259" key="5">
    <source>
        <dbReference type="Pfam" id="PF25390"/>
    </source>
</evidence>
<accession>A0A2T0FMF2</accession>
<protein>
    <submittedName>
        <fullName evidence="6">Guanine nucleotide exchange factor SRM1</fullName>
    </submittedName>
</protein>
<name>A0A2T0FMF2_9ASCO</name>
<proteinExistence type="predicted"/>
<evidence type="ECO:0000256" key="4">
    <source>
        <dbReference type="SAM" id="MobiDB-lite"/>
    </source>
</evidence>
<feature type="domain" description="RCC1-like" evidence="5">
    <location>
        <begin position="32"/>
        <end position="442"/>
    </location>
</feature>
<dbReference type="AlphaFoldDB" id="A0A2T0FMF2"/>
<evidence type="ECO:0000313" key="6">
    <source>
        <dbReference type="EMBL" id="PRT56160.1"/>
    </source>
</evidence>